<keyword evidence="2" id="KW-1185">Reference proteome</keyword>
<dbReference type="InterPro" id="IPR011042">
    <property type="entry name" value="6-blade_b-propeller_TolB-like"/>
</dbReference>
<dbReference type="InterPro" id="IPR051922">
    <property type="entry name" value="Bact_Sporulation_Assoc"/>
</dbReference>
<dbReference type="Pfam" id="PF04122">
    <property type="entry name" value="CW_binding_2"/>
    <property type="match status" value="3"/>
</dbReference>
<evidence type="ECO:0000313" key="1">
    <source>
        <dbReference type="EMBL" id="GAA1994913.1"/>
    </source>
</evidence>
<proteinExistence type="predicted"/>
<sequence length="755" mass="77384">MPTVGVTGTATFLNVYARDGEDRWDITLSAPTGSQLTAGTTYKNMGRTSTASSAGLDMAYNSSGCTTSFADLTVYQIETDATGAVTKLEAGFDQHCDTASSPAVEALIRFNATGALPGGAPTGLPPTAPQGTTGPLAFVRDGHMIMDTDGGTGGADLGPSTATPTPGYTVPVGGAAWSPSVNRIVYTRDSRLHSYLPDGSGDIAITASGPTVYSPDTDPAVAPDGTVAFSRGVTIMLASLDGSFAGREYTLYSSNEFYATHPTWAADGSLLFQRQAIPNASVPGPTPQPDVYRIAGGKTTLFMANAGQPSVSPDGSRIAFIRADSRGVKQVFTVAADGVSGLSQITHDDSDSTEPAWSPDGRTLAYVMPNWHEVVEVPAVGGAPVGSIPNADAPAWRPAPRPSHVTRIAGADRIHTAIAASQHDFADHGAADPARDHADAVVLARSDTYADALGGSSLAVRKNAPLLITDPTALAPDVARELQRVLAPGGTVYLLGGTSALSPAVASAVQKLHYTVLRLAGPDRYATSVAIAKTVDPNPKVMLIASGDNFPDALAAGATGQPLVLTAGSSMPSATAAYLNTVFPIDQRMGIGNTQIVTVGGPGDKAVIDAYMAGKLHWGEEFTRIKLVGNTRQDTALLVARSFFGGMSQAAFATSASWPDALSGGAMIGHVGGPLLLTDPSGLYGPDADYAHELAATGGLTTVDVLGGPAALPPMISQQIAAQLEVAGRVIVNQAHHDPIPLGTHAASDAVTTTR</sequence>
<dbReference type="Gene3D" id="2.120.10.30">
    <property type="entry name" value="TolB, C-terminal domain"/>
    <property type="match status" value="2"/>
</dbReference>
<organism evidence="1 2">
    <name type="scientific">Catenulispora subtropica</name>
    <dbReference type="NCBI Taxonomy" id="450798"/>
    <lineage>
        <taxon>Bacteria</taxon>
        <taxon>Bacillati</taxon>
        <taxon>Actinomycetota</taxon>
        <taxon>Actinomycetes</taxon>
        <taxon>Catenulisporales</taxon>
        <taxon>Catenulisporaceae</taxon>
        <taxon>Catenulispora</taxon>
    </lineage>
</organism>
<evidence type="ECO:0000313" key="2">
    <source>
        <dbReference type="Proteomes" id="UP001499854"/>
    </source>
</evidence>
<dbReference type="Proteomes" id="UP001499854">
    <property type="component" value="Unassembled WGS sequence"/>
</dbReference>
<name>A0ABP5EBF7_9ACTN</name>
<reference evidence="2" key="1">
    <citation type="journal article" date="2019" name="Int. J. Syst. Evol. Microbiol.">
        <title>The Global Catalogue of Microorganisms (GCM) 10K type strain sequencing project: providing services to taxonomists for standard genome sequencing and annotation.</title>
        <authorList>
            <consortium name="The Broad Institute Genomics Platform"/>
            <consortium name="The Broad Institute Genome Sequencing Center for Infectious Disease"/>
            <person name="Wu L."/>
            <person name="Ma J."/>
        </authorList>
    </citation>
    <scope>NUCLEOTIDE SEQUENCE [LARGE SCALE GENOMIC DNA]</scope>
    <source>
        <strain evidence="2">JCM 16013</strain>
    </source>
</reference>
<protein>
    <recommendedName>
        <fullName evidence="3">Cell wall binding repeat 2-containing protein</fullName>
    </recommendedName>
</protein>
<accession>A0ABP5EBF7</accession>
<gene>
    <name evidence="1" type="ORF">GCM10009838_69240</name>
</gene>
<dbReference type="SUPFAM" id="SSF69304">
    <property type="entry name" value="Tricorn protease N-terminal domain"/>
    <property type="match status" value="1"/>
</dbReference>
<dbReference type="EMBL" id="BAAAQM010000053">
    <property type="protein sequence ID" value="GAA1994913.1"/>
    <property type="molecule type" value="Genomic_DNA"/>
</dbReference>
<evidence type="ECO:0008006" key="3">
    <source>
        <dbReference type="Google" id="ProtNLM"/>
    </source>
</evidence>
<dbReference type="PANTHER" id="PTHR30032">
    <property type="entry name" value="N-ACETYLMURAMOYL-L-ALANINE AMIDASE-RELATED"/>
    <property type="match status" value="1"/>
</dbReference>
<dbReference type="Pfam" id="PF07676">
    <property type="entry name" value="PD40"/>
    <property type="match status" value="2"/>
</dbReference>
<dbReference type="PANTHER" id="PTHR30032:SF8">
    <property type="entry name" value="GERMINATION-SPECIFIC N-ACETYLMURAMOYL-L-ALANINE AMIDASE"/>
    <property type="match status" value="1"/>
</dbReference>
<dbReference type="InterPro" id="IPR007253">
    <property type="entry name" value="Cell_wall-bd_2"/>
</dbReference>
<dbReference type="InterPro" id="IPR011659">
    <property type="entry name" value="WD40"/>
</dbReference>
<dbReference type="Gene3D" id="3.40.50.12090">
    <property type="match status" value="1"/>
</dbReference>
<comment type="caution">
    <text evidence="1">The sequence shown here is derived from an EMBL/GenBank/DDBJ whole genome shotgun (WGS) entry which is preliminary data.</text>
</comment>
<dbReference type="RefSeq" id="WP_344661389.1">
    <property type="nucleotide sequence ID" value="NZ_BAAAQM010000053.1"/>
</dbReference>